<sequence length="312" mass="36167">MEFSNIIGNEEVKKQFVKNLEAKTFAHAHIIAGEDGSGKSLMAKSAAIKILSKSIYQNYADIIEFKTSKASIGVDDIRVLIEETNKKPFEGDKKVIIIYNAEKITVQGQNAFLKTIEEPPKGVFIFLLCENLEKILDTIKSRCQIHRLRRLSYEEMKLFLSKNYKNIKAEEMKPLIAFSDGIPGRVEKYFTDDAFRNIRNITMEILISITGKEVYELLKYEEQLMKYKNYWQDVLSSFISYVRDALIYKETGDEQYIINIDKIDEIKIITDSFSYNKLNKIIDTISYVKDNMQSNVNPSVTFDMMLLKFQEV</sequence>
<dbReference type="GO" id="GO:0006261">
    <property type="term" value="P:DNA-templated DNA replication"/>
    <property type="evidence" value="ECO:0007669"/>
    <property type="project" value="TreeGrafter"/>
</dbReference>
<name>D9SNL9_CLOC7</name>
<dbReference type="SUPFAM" id="SSF52540">
    <property type="entry name" value="P-loop containing nucleoside triphosphate hydrolases"/>
    <property type="match status" value="1"/>
</dbReference>
<organism evidence="9 10">
    <name type="scientific">Clostridium cellulovorans (strain ATCC 35296 / DSM 3052 / OCM 3 / 743B)</name>
    <dbReference type="NCBI Taxonomy" id="573061"/>
    <lineage>
        <taxon>Bacteria</taxon>
        <taxon>Bacillati</taxon>
        <taxon>Bacillota</taxon>
        <taxon>Clostridia</taxon>
        <taxon>Eubacteriales</taxon>
        <taxon>Clostridiaceae</taxon>
        <taxon>Clostridium</taxon>
    </lineage>
</organism>
<evidence type="ECO:0000256" key="2">
    <source>
        <dbReference type="ARBA" id="ARBA00014363"/>
    </source>
</evidence>
<dbReference type="eggNOG" id="COG0470">
    <property type="taxonomic scope" value="Bacteria"/>
</dbReference>
<dbReference type="Proteomes" id="UP000002730">
    <property type="component" value="Chromosome"/>
</dbReference>
<dbReference type="EC" id="2.7.7.7" evidence="1"/>
<keyword evidence="6" id="KW-0239">DNA-directed DNA polymerase</keyword>
<evidence type="ECO:0000256" key="7">
    <source>
        <dbReference type="ARBA" id="ARBA00049244"/>
    </source>
</evidence>
<dbReference type="Pfam" id="PF09115">
    <property type="entry name" value="DNApol3-delta_C"/>
    <property type="match status" value="1"/>
</dbReference>
<dbReference type="EMBL" id="CP002160">
    <property type="protein sequence ID" value="ADL49890.1"/>
    <property type="molecule type" value="Genomic_DNA"/>
</dbReference>
<reference evidence="9 10" key="1">
    <citation type="submission" date="2010-08" db="EMBL/GenBank/DDBJ databases">
        <title>Complete sequence of Clostridium cellulovorans 743B.</title>
        <authorList>
            <consortium name="US DOE Joint Genome Institute"/>
            <person name="Lucas S."/>
            <person name="Copeland A."/>
            <person name="Lapidus A."/>
            <person name="Cheng J.-F."/>
            <person name="Bruce D."/>
            <person name="Goodwin L."/>
            <person name="Pitluck S."/>
            <person name="Chertkov O."/>
            <person name="Detter J.C."/>
            <person name="Han C."/>
            <person name="Tapia R."/>
            <person name="Land M."/>
            <person name="Hauser L."/>
            <person name="Chang Y.-J."/>
            <person name="Jeffries C."/>
            <person name="Kyrpides N."/>
            <person name="Ivanova N."/>
            <person name="Mikhailova N."/>
            <person name="Hemme C.L."/>
            <person name="Woyke T."/>
        </authorList>
    </citation>
    <scope>NUCLEOTIDE SEQUENCE [LARGE SCALE GENOMIC DNA]</scope>
    <source>
        <strain evidence="10">ATCC 35296 / DSM 3052 / OCM 3 / 743B</strain>
    </source>
</reference>
<dbReference type="Pfam" id="PF13177">
    <property type="entry name" value="DNA_pol3_delta2"/>
    <property type="match status" value="1"/>
</dbReference>
<dbReference type="Gene3D" id="3.40.50.300">
    <property type="entry name" value="P-loop containing nucleotide triphosphate hydrolases"/>
    <property type="match status" value="1"/>
</dbReference>
<dbReference type="InterPro" id="IPR015199">
    <property type="entry name" value="DNA_pol_III_delta_C"/>
</dbReference>
<accession>D9SNL9</accession>
<keyword evidence="10" id="KW-1185">Reference proteome</keyword>
<protein>
    <recommendedName>
        <fullName evidence="2">DNA polymerase III subunit delta'</fullName>
        <ecNumber evidence="1">2.7.7.7</ecNumber>
    </recommendedName>
</protein>
<dbReference type="PANTHER" id="PTHR11669">
    <property type="entry name" value="REPLICATION FACTOR C / DNA POLYMERASE III GAMMA-TAU SUBUNIT"/>
    <property type="match status" value="1"/>
</dbReference>
<comment type="catalytic activity">
    <reaction evidence="7">
        <text>DNA(n) + a 2'-deoxyribonucleoside 5'-triphosphate = DNA(n+1) + diphosphate</text>
        <dbReference type="Rhea" id="RHEA:22508"/>
        <dbReference type="Rhea" id="RHEA-COMP:17339"/>
        <dbReference type="Rhea" id="RHEA-COMP:17340"/>
        <dbReference type="ChEBI" id="CHEBI:33019"/>
        <dbReference type="ChEBI" id="CHEBI:61560"/>
        <dbReference type="ChEBI" id="CHEBI:173112"/>
        <dbReference type="EC" id="2.7.7.7"/>
    </reaction>
</comment>
<dbReference type="Gene3D" id="1.20.272.10">
    <property type="match status" value="1"/>
</dbReference>
<dbReference type="InterPro" id="IPR027417">
    <property type="entry name" value="P-loop_NTPase"/>
</dbReference>
<dbReference type="STRING" id="573061.Clocel_0101"/>
<evidence type="ECO:0000256" key="3">
    <source>
        <dbReference type="ARBA" id="ARBA00022679"/>
    </source>
</evidence>
<keyword evidence="4" id="KW-0548">Nucleotidyltransferase</keyword>
<dbReference type="GO" id="GO:0009360">
    <property type="term" value="C:DNA polymerase III complex"/>
    <property type="evidence" value="ECO:0007669"/>
    <property type="project" value="InterPro"/>
</dbReference>
<proteinExistence type="predicted"/>
<dbReference type="RefSeq" id="WP_010075345.1">
    <property type="nucleotide sequence ID" value="NC_014393.1"/>
</dbReference>
<evidence type="ECO:0000256" key="6">
    <source>
        <dbReference type="ARBA" id="ARBA00022932"/>
    </source>
</evidence>
<dbReference type="GO" id="GO:0003887">
    <property type="term" value="F:DNA-directed DNA polymerase activity"/>
    <property type="evidence" value="ECO:0007669"/>
    <property type="project" value="UniProtKB-KW"/>
</dbReference>
<evidence type="ECO:0000313" key="10">
    <source>
        <dbReference type="Proteomes" id="UP000002730"/>
    </source>
</evidence>
<evidence type="ECO:0000259" key="8">
    <source>
        <dbReference type="Pfam" id="PF09115"/>
    </source>
</evidence>
<evidence type="ECO:0000256" key="4">
    <source>
        <dbReference type="ARBA" id="ARBA00022695"/>
    </source>
</evidence>
<dbReference type="NCBIfam" id="NF004047">
    <property type="entry name" value="PRK05564.1"/>
    <property type="match status" value="1"/>
</dbReference>
<evidence type="ECO:0000256" key="1">
    <source>
        <dbReference type="ARBA" id="ARBA00012417"/>
    </source>
</evidence>
<dbReference type="GO" id="GO:0003677">
    <property type="term" value="F:DNA binding"/>
    <property type="evidence" value="ECO:0007669"/>
    <property type="project" value="InterPro"/>
</dbReference>
<evidence type="ECO:0000256" key="5">
    <source>
        <dbReference type="ARBA" id="ARBA00022705"/>
    </source>
</evidence>
<dbReference type="OrthoDB" id="9810148at2"/>
<feature type="domain" description="DNA polymerase III delta subunit C-terminal" evidence="8">
    <location>
        <begin position="233"/>
        <end position="310"/>
    </location>
</feature>
<evidence type="ECO:0000313" key="9">
    <source>
        <dbReference type="EMBL" id="ADL49890.1"/>
    </source>
</evidence>
<dbReference type="PANTHER" id="PTHR11669:SF8">
    <property type="entry name" value="DNA POLYMERASE III SUBUNIT DELTA"/>
    <property type="match status" value="1"/>
</dbReference>
<dbReference type="AlphaFoldDB" id="D9SNL9"/>
<keyword evidence="5" id="KW-0235">DNA replication</keyword>
<dbReference type="KEGG" id="ccb:Clocel_0101"/>
<dbReference type="InterPro" id="IPR050238">
    <property type="entry name" value="DNA_Rep/Repair_Clamp_Loader"/>
</dbReference>
<gene>
    <name evidence="9" type="ordered locus">Clocel_0101</name>
</gene>
<dbReference type="HOGENOM" id="CLU_006229_4_0_9"/>
<keyword evidence="3" id="KW-0808">Transferase</keyword>